<dbReference type="InterPro" id="IPR014908">
    <property type="entry name" value="Nucleoporin_Nup133/Nup155_N"/>
</dbReference>
<dbReference type="Proteomes" id="UP000267251">
    <property type="component" value="Unassembled WGS sequence"/>
</dbReference>
<evidence type="ECO:0000259" key="6">
    <source>
        <dbReference type="Pfam" id="PF03177"/>
    </source>
</evidence>
<organism evidence="8 9">
    <name type="scientific">Piptocephalis cylindrospora</name>
    <dbReference type="NCBI Taxonomy" id="1907219"/>
    <lineage>
        <taxon>Eukaryota</taxon>
        <taxon>Fungi</taxon>
        <taxon>Fungi incertae sedis</taxon>
        <taxon>Zoopagomycota</taxon>
        <taxon>Zoopagomycotina</taxon>
        <taxon>Zoopagomycetes</taxon>
        <taxon>Zoopagales</taxon>
        <taxon>Piptocephalidaceae</taxon>
        <taxon>Piptocephalis</taxon>
    </lineage>
</organism>
<evidence type="ECO:0000313" key="8">
    <source>
        <dbReference type="EMBL" id="RKP14026.1"/>
    </source>
</evidence>
<dbReference type="AlphaFoldDB" id="A0A4P9Y4X0"/>
<evidence type="ECO:0000256" key="3">
    <source>
        <dbReference type="ARBA" id="ARBA00022448"/>
    </source>
</evidence>
<reference evidence="9" key="1">
    <citation type="journal article" date="2018" name="Nat. Microbiol.">
        <title>Leveraging single-cell genomics to expand the fungal tree of life.</title>
        <authorList>
            <person name="Ahrendt S.R."/>
            <person name="Quandt C.A."/>
            <person name="Ciobanu D."/>
            <person name="Clum A."/>
            <person name="Salamov A."/>
            <person name="Andreopoulos B."/>
            <person name="Cheng J.F."/>
            <person name="Woyke T."/>
            <person name="Pelin A."/>
            <person name="Henrissat B."/>
            <person name="Reynolds N.K."/>
            <person name="Benny G.L."/>
            <person name="Smith M.E."/>
            <person name="James T.Y."/>
            <person name="Grigoriev I.V."/>
        </authorList>
    </citation>
    <scope>NUCLEOTIDE SEQUENCE [LARGE SCALE GENOMIC DNA]</scope>
</reference>
<dbReference type="GO" id="GO:0044611">
    <property type="term" value="C:nuclear pore inner ring"/>
    <property type="evidence" value="ECO:0007669"/>
    <property type="project" value="TreeGrafter"/>
</dbReference>
<dbReference type="Pfam" id="PF08801">
    <property type="entry name" value="Nucleoporin_N"/>
    <property type="match status" value="1"/>
</dbReference>
<feature type="non-terminal residue" evidence="8">
    <location>
        <position position="855"/>
    </location>
</feature>
<keyword evidence="3" id="KW-0813">Transport</keyword>
<feature type="compositionally biased region" description="Low complexity" evidence="5">
    <location>
        <begin position="571"/>
        <end position="587"/>
    </location>
</feature>
<dbReference type="Pfam" id="PF03177">
    <property type="entry name" value="Nucleoporin_C"/>
    <property type="match status" value="1"/>
</dbReference>
<dbReference type="InterPro" id="IPR007187">
    <property type="entry name" value="Nucleoporin_Nup133/Nup155_C"/>
</dbReference>
<dbReference type="GO" id="GO:0006405">
    <property type="term" value="P:RNA export from nucleus"/>
    <property type="evidence" value="ECO:0007669"/>
    <property type="project" value="TreeGrafter"/>
</dbReference>
<dbReference type="GO" id="GO:0000972">
    <property type="term" value="P:transcription-dependent tethering of RNA polymerase II gene DNA at nuclear periphery"/>
    <property type="evidence" value="ECO:0007669"/>
    <property type="project" value="TreeGrafter"/>
</dbReference>
<sequence>MTKEGSDGTDLSGAWKSLSKALREDEKYPREDVALEGIRDQEYRTRDRCLSETFFTSRVVTIPDTLFAQYDFMTCRSFMGLMPEINRAWISIDQRLFLWNYASDHEADFHSFDEMQQVIVAVGLVQPAKGIFLDTITHLLVVATPVEIVLLGVGPSEENPQSLELLRTDLKAPADGILFTSIVGTINGRILLLDNEGRIHEMIYQTEGQWFSRKCYLRDLTTPLFAKLLPTFIPYPLTGTVDHIVRIVVDNSRGLLYAHTEQSHIKVFCLEGYTQGTFELLQEFEFSNSIQASITRGSRGRTAIKIVSLHPIPSQTDVNVSLVALTSSGHRLYFAPTSKYRPSDPSTCEIRLVYIRHSGRSLEDAEVHASCYSRGTNLMAASIGNEMDSLITTSIDPVRISYTGGMMIKRYTELMESRPLDGRVWDIVEARGPLNPFTVDLLGPGRGLFVDDPAILGNELYTQFQYSCRQFIVLTNLGVGIVEKLRPVDQLIRLLATAQVQPSHFDQFAQIYGNAEVCAMCIAILCGHFNGIEGGNRSSPMVSSYTGVMDQTRLMLAHLAGRPAYDDPMVSTSSPPAAQPSGAPTQSTGLPGVVALATPTDVRYSARHQGLVLYISRILRPIWQQRLSNLCVTVPVANLSSEQSVYAVLRPIQDQLLGIQEFLESLRVGMSADMSNIHLGDQADAWLRERKSLEQLAQLITFSRESISFLLFLIDHRVKDILAKSDVAAQKTFGTMTFESFVVETEKSQALRFELTKSLVMMVGGDGAPTMTQRLPVDTVSESLYQRCPVLYAQDRLGLIKGNEHLQQALAAQDGMEVDRLLTMALRHYTLSLDQMDLSELIRVTNCFNAKNFHM</sequence>
<evidence type="ECO:0000256" key="5">
    <source>
        <dbReference type="SAM" id="MobiDB-lite"/>
    </source>
</evidence>
<keyword evidence="9" id="KW-1185">Reference proteome</keyword>
<dbReference type="OrthoDB" id="338970at2759"/>
<dbReference type="PANTHER" id="PTHR10350:SF6">
    <property type="entry name" value="NUCLEAR PORE COMPLEX PROTEIN NUP155"/>
    <property type="match status" value="1"/>
</dbReference>
<dbReference type="GO" id="GO:0017056">
    <property type="term" value="F:structural constituent of nuclear pore"/>
    <property type="evidence" value="ECO:0007669"/>
    <property type="project" value="InterPro"/>
</dbReference>
<evidence type="ECO:0000259" key="7">
    <source>
        <dbReference type="Pfam" id="PF08801"/>
    </source>
</evidence>
<evidence type="ECO:0000256" key="2">
    <source>
        <dbReference type="ARBA" id="ARBA00007373"/>
    </source>
</evidence>
<dbReference type="GO" id="GO:0006606">
    <property type="term" value="P:protein import into nucleus"/>
    <property type="evidence" value="ECO:0007669"/>
    <property type="project" value="TreeGrafter"/>
</dbReference>
<gene>
    <name evidence="8" type="ORF">BJ684DRAFT_15625</name>
</gene>
<protein>
    <submittedName>
        <fullName evidence="8">Nup133 N terminal like-domain-containing protein</fullName>
    </submittedName>
</protein>
<feature type="domain" description="Nucleoporin Nup133/Nup155-like C-terminal" evidence="6">
    <location>
        <begin position="605"/>
        <end position="853"/>
    </location>
</feature>
<comment type="similarity">
    <text evidence="2">Belongs to the non-repetitive/WGA-negative nucleoporin family.</text>
</comment>
<feature type="region of interest" description="Disordered" evidence="5">
    <location>
        <begin position="567"/>
        <end position="589"/>
    </location>
</feature>
<name>A0A4P9Y4X0_9FUNG</name>
<dbReference type="EMBL" id="KZ987900">
    <property type="protein sequence ID" value="RKP14026.1"/>
    <property type="molecule type" value="Genomic_DNA"/>
</dbReference>
<dbReference type="InterPro" id="IPR004870">
    <property type="entry name" value="Nucleoporin_Nup155"/>
</dbReference>
<evidence type="ECO:0000313" key="9">
    <source>
        <dbReference type="Proteomes" id="UP000267251"/>
    </source>
</evidence>
<keyword evidence="4" id="KW-0539">Nucleus</keyword>
<dbReference type="GO" id="GO:0036228">
    <property type="term" value="P:protein localization to nuclear inner membrane"/>
    <property type="evidence" value="ECO:0007669"/>
    <property type="project" value="TreeGrafter"/>
</dbReference>
<comment type="subcellular location">
    <subcellularLocation>
        <location evidence="1">Nucleus</location>
    </subcellularLocation>
</comment>
<dbReference type="PANTHER" id="PTHR10350">
    <property type="entry name" value="NUCLEAR PORE COMPLEX PROTEIN NUP155"/>
    <property type="match status" value="1"/>
</dbReference>
<proteinExistence type="inferred from homology"/>
<feature type="domain" description="Nucleoporin Nup133/Nup155-like N-terminal" evidence="7">
    <location>
        <begin position="54"/>
        <end position="479"/>
    </location>
</feature>
<accession>A0A4P9Y4X0</accession>
<dbReference type="Gene3D" id="1.20.58.1780">
    <property type="match status" value="1"/>
</dbReference>
<evidence type="ECO:0000256" key="4">
    <source>
        <dbReference type="ARBA" id="ARBA00023242"/>
    </source>
</evidence>
<evidence type="ECO:0000256" key="1">
    <source>
        <dbReference type="ARBA" id="ARBA00004123"/>
    </source>
</evidence>